<evidence type="ECO:0000259" key="2">
    <source>
        <dbReference type="Pfam" id="PF00582"/>
    </source>
</evidence>
<dbReference type="PANTHER" id="PTHR46268:SF15">
    <property type="entry name" value="UNIVERSAL STRESS PROTEIN HP_0031"/>
    <property type="match status" value="1"/>
</dbReference>
<dbReference type="PRINTS" id="PR01438">
    <property type="entry name" value="UNVRSLSTRESS"/>
</dbReference>
<dbReference type="InterPro" id="IPR006016">
    <property type="entry name" value="UspA"/>
</dbReference>
<accession>A0ABN7QWX1</accession>
<sequence length="296" mass="31637">MSAVPGSSPHIHAGGRVLAAIDASAYTESICRHAAWAATRLGAPLEIVHVIDPTEQTAPVDLSGNLALGEQETLLLQLSALDEERSKLSRERGRLLLQQAQQFAASAGADAVVRMRHGGVSDTLLELENDVRLFVVGKRGEHADFARGHLGSEVERIVRSVHRPLLVASREFRPVKRALIAFDGSATTRKAVEMVTASPLFRGLQVHVVTVGKGDPGASAAGLDWARGTLADAGFDVTARAIAGEPEDAIAAYVRDEAVDLLVMGAYGHSRIRRLIVGSTTTEMLRNCQIPVLLLR</sequence>
<comment type="similarity">
    <text evidence="1">Belongs to the universal stress protein A family.</text>
</comment>
<dbReference type="Pfam" id="PF00582">
    <property type="entry name" value="Usp"/>
    <property type="match status" value="2"/>
</dbReference>
<evidence type="ECO:0000313" key="3">
    <source>
        <dbReference type="EMBL" id="CAG4972568.1"/>
    </source>
</evidence>
<organism evidence="3 4">
    <name type="scientific">Novilysobacter luteus</name>
    <dbReference type="NCBI Taxonomy" id="2822368"/>
    <lineage>
        <taxon>Bacteria</taxon>
        <taxon>Pseudomonadati</taxon>
        <taxon>Pseudomonadota</taxon>
        <taxon>Gammaproteobacteria</taxon>
        <taxon>Lysobacterales</taxon>
        <taxon>Lysobacteraceae</taxon>
        <taxon>Novilysobacter</taxon>
    </lineage>
</organism>
<name>A0ABN7QWX1_9GAMM</name>
<dbReference type="Proteomes" id="UP000680116">
    <property type="component" value="Chromosome"/>
</dbReference>
<dbReference type="CDD" id="cd00293">
    <property type="entry name" value="USP-like"/>
    <property type="match status" value="2"/>
</dbReference>
<dbReference type="EMBL" id="OU015430">
    <property type="protein sequence ID" value="CAG4972568.1"/>
    <property type="molecule type" value="Genomic_DNA"/>
</dbReference>
<gene>
    <name evidence="3" type="ORF">LYB30171_01242</name>
</gene>
<keyword evidence="4" id="KW-1185">Reference proteome</keyword>
<feature type="domain" description="UspA" evidence="2">
    <location>
        <begin position="176"/>
        <end position="296"/>
    </location>
</feature>
<feature type="domain" description="UspA" evidence="2">
    <location>
        <begin position="16"/>
        <end position="167"/>
    </location>
</feature>
<evidence type="ECO:0000256" key="1">
    <source>
        <dbReference type="ARBA" id="ARBA00008791"/>
    </source>
</evidence>
<reference evidence="3 4" key="1">
    <citation type="submission" date="2021-04" db="EMBL/GenBank/DDBJ databases">
        <authorList>
            <person name="Rodrigo-Torres L."/>
            <person name="Arahal R. D."/>
            <person name="Lucena T."/>
        </authorList>
    </citation>
    <scope>NUCLEOTIDE SEQUENCE [LARGE SCALE GENOMIC DNA]</scope>
    <source>
        <strain evidence="3 4">CECT 30171</strain>
    </source>
</reference>
<dbReference type="SUPFAM" id="SSF52402">
    <property type="entry name" value="Adenine nucleotide alpha hydrolases-like"/>
    <property type="match status" value="2"/>
</dbReference>
<proteinExistence type="inferred from homology"/>
<dbReference type="PANTHER" id="PTHR46268">
    <property type="entry name" value="STRESS RESPONSE PROTEIN NHAX"/>
    <property type="match status" value="1"/>
</dbReference>
<dbReference type="InterPro" id="IPR006015">
    <property type="entry name" value="Universal_stress_UspA"/>
</dbReference>
<evidence type="ECO:0000313" key="4">
    <source>
        <dbReference type="Proteomes" id="UP000680116"/>
    </source>
</evidence>
<dbReference type="RefSeq" id="WP_251370677.1">
    <property type="nucleotide sequence ID" value="NZ_OU015430.1"/>
</dbReference>
<dbReference type="Gene3D" id="3.40.50.12370">
    <property type="match status" value="1"/>
</dbReference>
<protein>
    <recommendedName>
        <fullName evidence="2">UspA domain-containing protein</fullName>
    </recommendedName>
</protein>